<keyword evidence="2" id="KW-1185">Reference proteome</keyword>
<gene>
    <name evidence="1" type="ORF">AXE80_04510</name>
</gene>
<organism evidence="1 2">
    <name type="scientific">Wenyingzhuangia fucanilytica</name>
    <dbReference type="NCBI Taxonomy" id="1790137"/>
    <lineage>
        <taxon>Bacteria</taxon>
        <taxon>Pseudomonadati</taxon>
        <taxon>Bacteroidota</taxon>
        <taxon>Flavobacteriia</taxon>
        <taxon>Flavobacteriales</taxon>
        <taxon>Flavobacteriaceae</taxon>
        <taxon>Wenyingzhuangia</taxon>
    </lineage>
</organism>
<dbReference type="STRING" id="1790137.AXE80_04510"/>
<name>A0A1B1Y484_9FLAO</name>
<evidence type="ECO:0008006" key="3">
    <source>
        <dbReference type="Google" id="ProtNLM"/>
    </source>
</evidence>
<proteinExistence type="predicted"/>
<dbReference type="OrthoDB" id="975810at2"/>
<reference evidence="1 2" key="1">
    <citation type="submission" date="2016-02" db="EMBL/GenBank/DDBJ databases">
        <authorList>
            <person name="Wen L."/>
            <person name="He K."/>
            <person name="Yang H."/>
        </authorList>
    </citation>
    <scope>NUCLEOTIDE SEQUENCE [LARGE SCALE GENOMIC DNA]</scope>
    <source>
        <strain evidence="1 2">CZ1127</strain>
    </source>
</reference>
<dbReference type="KEGG" id="wfu:AXE80_04510"/>
<evidence type="ECO:0000313" key="2">
    <source>
        <dbReference type="Proteomes" id="UP000092967"/>
    </source>
</evidence>
<dbReference type="AlphaFoldDB" id="A0A1B1Y484"/>
<protein>
    <recommendedName>
        <fullName evidence="3">Cell surface protein</fullName>
    </recommendedName>
</protein>
<sequence>MNNKHFLAAFLGLSFAFTSCEKSENIESMDEPIDVYNEYARPITSESNQYISNVLSYRPGPGQYINKNIGNIESSKTIIGNKTGLVSLGAWGGSIVFTFDHTIVNRSNNHDFIIYGNAFSGFSEPGIVQVSFDENGNGLADDSWYEIAGSAHQATETLHQYEVTYTNPKSDTEEVIWKDNVGNNGSITASTLNKYPLFIEEQNEVTYSGTRIFPTVNSSGFISTEPLDWGYVDNYNTDYKENGNGNIFDIDWAVDKTMNPVTLKGIDFIKVYTGAQVNLGFLGELSTELKGAADLSLIKLVE</sequence>
<dbReference type="EMBL" id="CP014224">
    <property type="protein sequence ID" value="ANW95582.1"/>
    <property type="molecule type" value="Genomic_DNA"/>
</dbReference>
<accession>A0A1B1Y484</accession>
<evidence type="ECO:0000313" key="1">
    <source>
        <dbReference type="EMBL" id="ANW95582.1"/>
    </source>
</evidence>
<dbReference type="Proteomes" id="UP000092967">
    <property type="component" value="Chromosome"/>
</dbReference>
<dbReference type="RefSeq" id="WP_068824850.1">
    <property type="nucleotide sequence ID" value="NZ_CP014224.1"/>
</dbReference>
<dbReference type="PROSITE" id="PS51257">
    <property type="entry name" value="PROKAR_LIPOPROTEIN"/>
    <property type="match status" value="1"/>
</dbReference>